<dbReference type="Pfam" id="PF07110">
    <property type="entry name" value="EthD"/>
    <property type="match status" value="1"/>
</dbReference>
<dbReference type="NCBIfam" id="TIGR02118">
    <property type="entry name" value="EthD family reductase"/>
    <property type="match status" value="1"/>
</dbReference>
<proteinExistence type="predicted"/>
<sequence>MTEQAATIYKILLPMKRKPGLSTQEFREYYENHHAPLAAKYSGALLRYVRTYLEPHPHPETGEATEPPYDVITELWFDDEATYRSTLQYLTTTKMSPEIVEDEKRLFDRSSFCILTTVERETDLDAVREALKS</sequence>
<evidence type="ECO:0000313" key="3">
    <source>
        <dbReference type="Proteomes" id="UP001548713"/>
    </source>
</evidence>
<gene>
    <name evidence="2" type="ORF">ABVV53_13530</name>
</gene>
<dbReference type="EMBL" id="JBEWLY010000021">
    <property type="protein sequence ID" value="MET1756461.1"/>
    <property type="molecule type" value="Genomic_DNA"/>
</dbReference>
<protein>
    <submittedName>
        <fullName evidence="2">EthD domain-containing protein</fullName>
    </submittedName>
</protein>
<reference evidence="2 3" key="1">
    <citation type="submission" date="2024-07" db="EMBL/GenBank/DDBJ databases">
        <title>Novosphingobium kalidii RD2P27.</title>
        <authorList>
            <person name="Sun J.-Q."/>
        </authorList>
    </citation>
    <scope>NUCLEOTIDE SEQUENCE [LARGE SCALE GENOMIC DNA]</scope>
    <source>
        <strain evidence="2 3">RD2P27</strain>
    </source>
</reference>
<evidence type="ECO:0000259" key="1">
    <source>
        <dbReference type="Pfam" id="PF07110"/>
    </source>
</evidence>
<organism evidence="2 3">
    <name type="scientific">Novosphingobium kalidii</name>
    <dbReference type="NCBI Taxonomy" id="3230299"/>
    <lineage>
        <taxon>Bacteria</taxon>
        <taxon>Pseudomonadati</taxon>
        <taxon>Pseudomonadota</taxon>
        <taxon>Alphaproteobacteria</taxon>
        <taxon>Sphingomonadales</taxon>
        <taxon>Sphingomonadaceae</taxon>
        <taxon>Novosphingobium</taxon>
    </lineage>
</organism>
<dbReference type="Gene3D" id="3.30.70.100">
    <property type="match status" value="1"/>
</dbReference>
<keyword evidence="3" id="KW-1185">Reference proteome</keyword>
<accession>A0ABV2D3L4</accession>
<evidence type="ECO:0000313" key="2">
    <source>
        <dbReference type="EMBL" id="MET1756461.1"/>
    </source>
</evidence>
<dbReference type="InterPro" id="IPR009799">
    <property type="entry name" value="EthD_dom"/>
</dbReference>
<dbReference type="InterPro" id="IPR011008">
    <property type="entry name" value="Dimeric_a/b-barrel"/>
</dbReference>
<feature type="domain" description="EthD" evidence="1">
    <location>
        <begin position="18"/>
        <end position="110"/>
    </location>
</feature>
<dbReference type="RefSeq" id="WP_353984951.1">
    <property type="nucleotide sequence ID" value="NZ_JBEWLY010000021.1"/>
</dbReference>
<comment type="caution">
    <text evidence="2">The sequence shown here is derived from an EMBL/GenBank/DDBJ whole genome shotgun (WGS) entry which is preliminary data.</text>
</comment>
<dbReference type="SUPFAM" id="SSF54909">
    <property type="entry name" value="Dimeric alpha+beta barrel"/>
    <property type="match status" value="1"/>
</dbReference>
<dbReference type="Proteomes" id="UP001548713">
    <property type="component" value="Unassembled WGS sequence"/>
</dbReference>
<name>A0ABV2D3L4_9SPHN</name>